<dbReference type="EMBL" id="LNYW01000069">
    <property type="protein sequence ID" value="KTD57374.1"/>
    <property type="molecule type" value="Genomic_DNA"/>
</dbReference>
<sequence>MNLTEIIKIRQSSRRIVQELGFLDNQFSNIGSFSECHALYELKQSKRLTATQIGKLLKLEKSTVSRLIKSLQDKGYCLVEPDPRDIRSKLVKLSENGEKAAQHIDRVANQQVAVALELLSSEEKKQVMNGLYLYAKALKQSRIKAQISIRSLQQHDVPIIIEITKKTWLEFGFDANHPDAPIFENELDELMRVLIEENSRYYVIEHEGIVVGGGGFNPIGLKNEETCQIQNMYFSPDVRGLGLGSTLLKFLIETASTHGFKQIYLETMNYMYRANALYQNNGFTRLNKPKFNTGHDWTNCWYLKKL</sequence>
<dbReference type="Gene3D" id="3.40.630.30">
    <property type="match status" value="1"/>
</dbReference>
<protein>
    <submittedName>
        <fullName evidence="4">Putative transcriptional regulator, MarR family</fullName>
    </submittedName>
</protein>
<dbReference type="PANTHER" id="PTHR13947:SF37">
    <property type="entry name" value="LD18367P"/>
    <property type="match status" value="1"/>
</dbReference>
<dbReference type="GO" id="GO:0008080">
    <property type="term" value="F:N-acetyltransferase activity"/>
    <property type="evidence" value="ECO:0007669"/>
    <property type="project" value="InterPro"/>
</dbReference>
<dbReference type="OrthoDB" id="5419426at2"/>
<evidence type="ECO:0000259" key="2">
    <source>
        <dbReference type="PROSITE" id="PS50995"/>
    </source>
</evidence>
<dbReference type="RefSeq" id="WP_018578108.1">
    <property type="nucleotide sequence ID" value="NZ_KB892423.1"/>
</dbReference>
<keyword evidence="5" id="KW-1185">Reference proteome</keyword>
<dbReference type="InterPro" id="IPR036390">
    <property type="entry name" value="WH_DNA-bd_sf"/>
</dbReference>
<dbReference type="Pfam" id="PF01047">
    <property type="entry name" value="MarR"/>
    <property type="match status" value="1"/>
</dbReference>
<proteinExistence type="predicted"/>
<evidence type="ECO:0000256" key="1">
    <source>
        <dbReference type="ARBA" id="ARBA00022679"/>
    </source>
</evidence>
<dbReference type="GO" id="GO:0003700">
    <property type="term" value="F:DNA-binding transcription factor activity"/>
    <property type="evidence" value="ECO:0007669"/>
    <property type="project" value="InterPro"/>
</dbReference>
<feature type="domain" description="N-acetyltransferase" evidence="3">
    <location>
        <begin position="147"/>
        <end position="306"/>
    </location>
</feature>
<name>A0A0W0YLB8_9GAMM</name>
<keyword evidence="1" id="KW-0808">Transferase</keyword>
<dbReference type="Pfam" id="PF00583">
    <property type="entry name" value="Acetyltransf_1"/>
    <property type="match status" value="1"/>
</dbReference>
<dbReference type="InterPro" id="IPR036388">
    <property type="entry name" value="WH-like_DNA-bd_sf"/>
</dbReference>
<dbReference type="SUPFAM" id="SSF55729">
    <property type="entry name" value="Acyl-CoA N-acyltransferases (Nat)"/>
    <property type="match status" value="1"/>
</dbReference>
<evidence type="ECO:0000313" key="4">
    <source>
        <dbReference type="EMBL" id="KTD57374.1"/>
    </source>
</evidence>
<dbReference type="CDD" id="cd04301">
    <property type="entry name" value="NAT_SF"/>
    <property type="match status" value="1"/>
</dbReference>
<organism evidence="4 5">
    <name type="scientific">Legionella shakespearei DSM 23087</name>
    <dbReference type="NCBI Taxonomy" id="1122169"/>
    <lineage>
        <taxon>Bacteria</taxon>
        <taxon>Pseudomonadati</taxon>
        <taxon>Pseudomonadota</taxon>
        <taxon>Gammaproteobacteria</taxon>
        <taxon>Legionellales</taxon>
        <taxon>Legionellaceae</taxon>
        <taxon>Legionella</taxon>
    </lineage>
</organism>
<feature type="domain" description="HTH marR-type" evidence="2">
    <location>
        <begin position="1"/>
        <end position="136"/>
    </location>
</feature>
<dbReference type="SMART" id="SM00347">
    <property type="entry name" value="HTH_MARR"/>
    <property type="match status" value="1"/>
</dbReference>
<dbReference type="InterPro" id="IPR000182">
    <property type="entry name" value="GNAT_dom"/>
</dbReference>
<dbReference type="SUPFAM" id="SSF46785">
    <property type="entry name" value="Winged helix' DNA-binding domain"/>
    <property type="match status" value="1"/>
</dbReference>
<evidence type="ECO:0000313" key="5">
    <source>
        <dbReference type="Proteomes" id="UP000054600"/>
    </source>
</evidence>
<dbReference type="AlphaFoldDB" id="A0A0W0YLB8"/>
<comment type="caution">
    <text evidence="4">The sequence shown here is derived from an EMBL/GenBank/DDBJ whole genome shotgun (WGS) entry which is preliminary data.</text>
</comment>
<dbReference type="STRING" id="1122169.Lsha_2756"/>
<dbReference type="PROSITE" id="PS50995">
    <property type="entry name" value="HTH_MARR_2"/>
    <property type="match status" value="1"/>
</dbReference>
<dbReference type="InterPro" id="IPR000835">
    <property type="entry name" value="HTH_MarR-typ"/>
</dbReference>
<dbReference type="InterPro" id="IPR016181">
    <property type="entry name" value="Acyl_CoA_acyltransferase"/>
</dbReference>
<dbReference type="Gene3D" id="1.10.10.10">
    <property type="entry name" value="Winged helix-like DNA-binding domain superfamily/Winged helix DNA-binding domain"/>
    <property type="match status" value="1"/>
</dbReference>
<dbReference type="InterPro" id="IPR050769">
    <property type="entry name" value="NAT_camello-type"/>
</dbReference>
<dbReference type="eggNOG" id="COG1846">
    <property type="taxonomic scope" value="Bacteria"/>
</dbReference>
<dbReference type="Proteomes" id="UP000054600">
    <property type="component" value="Unassembled WGS sequence"/>
</dbReference>
<evidence type="ECO:0000259" key="3">
    <source>
        <dbReference type="PROSITE" id="PS51186"/>
    </source>
</evidence>
<dbReference type="PROSITE" id="PS51186">
    <property type="entry name" value="GNAT"/>
    <property type="match status" value="1"/>
</dbReference>
<accession>A0A0W0YLB8</accession>
<dbReference type="PANTHER" id="PTHR13947">
    <property type="entry name" value="GNAT FAMILY N-ACETYLTRANSFERASE"/>
    <property type="match status" value="1"/>
</dbReference>
<gene>
    <name evidence="4" type="ORF">Lsha_2756</name>
</gene>
<dbReference type="PATRIC" id="fig|1122169.6.peg.3166"/>
<reference evidence="4 5" key="1">
    <citation type="submission" date="2015-11" db="EMBL/GenBank/DDBJ databases">
        <title>Genomic analysis of 38 Legionella species identifies large and diverse effector repertoires.</title>
        <authorList>
            <person name="Burstein D."/>
            <person name="Amaro F."/>
            <person name="Zusman T."/>
            <person name="Lifshitz Z."/>
            <person name="Cohen O."/>
            <person name="Gilbert J.A."/>
            <person name="Pupko T."/>
            <person name="Shuman H.A."/>
            <person name="Segal G."/>
        </authorList>
    </citation>
    <scope>NUCLEOTIDE SEQUENCE [LARGE SCALE GENOMIC DNA]</scope>
    <source>
        <strain evidence="4 5">ATCC 49655</strain>
    </source>
</reference>